<comment type="similarity">
    <text evidence="6">Belongs to the ABC-2 integral membrane protein family.</text>
</comment>
<feature type="domain" description="ABC transmembrane type-2" evidence="7">
    <location>
        <begin position="42"/>
        <end position="280"/>
    </location>
</feature>
<keyword evidence="9" id="KW-1185">Reference proteome</keyword>
<organism evidence="8 9">
    <name type="scientific">Lipingzhangella rawalii</name>
    <dbReference type="NCBI Taxonomy" id="2055835"/>
    <lineage>
        <taxon>Bacteria</taxon>
        <taxon>Bacillati</taxon>
        <taxon>Actinomycetota</taxon>
        <taxon>Actinomycetes</taxon>
        <taxon>Streptosporangiales</taxon>
        <taxon>Nocardiopsidaceae</taxon>
        <taxon>Lipingzhangella</taxon>
    </lineage>
</organism>
<keyword evidence="2 6" id="KW-0812">Transmembrane</keyword>
<dbReference type="InterPro" id="IPR051784">
    <property type="entry name" value="Nod_factor_ABC_transporter"/>
</dbReference>
<evidence type="ECO:0000313" key="9">
    <source>
        <dbReference type="Proteomes" id="UP001250214"/>
    </source>
</evidence>
<feature type="transmembrane region" description="Helical" evidence="6">
    <location>
        <begin position="193"/>
        <end position="212"/>
    </location>
</feature>
<gene>
    <name evidence="8" type="ORF">RIF23_18255</name>
</gene>
<name>A0ABU2HBP5_9ACTN</name>
<dbReference type="Pfam" id="PF01061">
    <property type="entry name" value="ABC2_membrane"/>
    <property type="match status" value="1"/>
</dbReference>
<dbReference type="PANTHER" id="PTHR43229:SF3">
    <property type="entry name" value="ABC-TYPE MULTIDRUG TRANSPORT SYSTEM, PERMEASE COMPONENT"/>
    <property type="match status" value="1"/>
</dbReference>
<keyword evidence="4 6" id="KW-0472">Membrane</keyword>
<dbReference type="EMBL" id="JAVLVT010000010">
    <property type="protein sequence ID" value="MDS1272235.1"/>
    <property type="molecule type" value="Genomic_DNA"/>
</dbReference>
<keyword evidence="6" id="KW-1003">Cell membrane</keyword>
<feature type="transmembrane region" description="Helical" evidence="6">
    <location>
        <begin position="123"/>
        <end position="148"/>
    </location>
</feature>
<dbReference type="InterPro" id="IPR000412">
    <property type="entry name" value="ABC_2_transport"/>
</dbReference>
<evidence type="ECO:0000256" key="4">
    <source>
        <dbReference type="ARBA" id="ARBA00023136"/>
    </source>
</evidence>
<comment type="caution">
    <text evidence="8">The sequence shown here is derived from an EMBL/GenBank/DDBJ whole genome shotgun (WGS) entry which is preliminary data.</text>
</comment>
<keyword evidence="6" id="KW-0813">Transport</keyword>
<evidence type="ECO:0000259" key="7">
    <source>
        <dbReference type="PROSITE" id="PS51012"/>
    </source>
</evidence>
<evidence type="ECO:0000256" key="5">
    <source>
        <dbReference type="ARBA" id="ARBA00023251"/>
    </source>
</evidence>
<feature type="transmembrane region" description="Helical" evidence="6">
    <location>
        <begin position="257"/>
        <end position="277"/>
    </location>
</feature>
<proteinExistence type="inferred from homology"/>
<dbReference type="Proteomes" id="UP001250214">
    <property type="component" value="Unassembled WGS sequence"/>
</dbReference>
<sequence>MTSTDRPTPAQTRPGAAELPGTLRVGVSRSWLEIREFFREWETVLFTFAFPTLILLLFSAIFADMDQGPQIHMQATEFYLPGLIAMALMSVSFQTLGVGIATERDNGTLRRLRGTPMPPAAYFLGKTGMVLLLALGQLILLLGVARIGYGADLPVQLGDWLTITWVFVLGTVACSLLGIACSSLARSARGASVIVIVPFLVLQFFSGVFIPVQALPDWVVNVAAVFPLKWMAQGMRSAFYPESAAALEPSGAWDLHLVLAVLAVWCVVGVILCLLTFRWKTAKDG</sequence>
<protein>
    <recommendedName>
        <fullName evidence="6">Transport permease protein</fullName>
    </recommendedName>
</protein>
<feature type="transmembrane region" description="Helical" evidence="6">
    <location>
        <begin position="44"/>
        <end position="63"/>
    </location>
</feature>
<comment type="subcellular location">
    <subcellularLocation>
        <location evidence="6">Cell membrane</location>
        <topology evidence="6">Multi-pass membrane protein</topology>
    </subcellularLocation>
    <subcellularLocation>
        <location evidence="1">Membrane</location>
        <topology evidence="1">Multi-pass membrane protein</topology>
    </subcellularLocation>
</comment>
<feature type="transmembrane region" description="Helical" evidence="6">
    <location>
        <begin position="83"/>
        <end position="102"/>
    </location>
</feature>
<dbReference type="PIRSF" id="PIRSF006648">
    <property type="entry name" value="DrrB"/>
    <property type="match status" value="1"/>
</dbReference>
<evidence type="ECO:0000256" key="1">
    <source>
        <dbReference type="ARBA" id="ARBA00004141"/>
    </source>
</evidence>
<keyword evidence="3 6" id="KW-1133">Transmembrane helix</keyword>
<dbReference type="PROSITE" id="PS51012">
    <property type="entry name" value="ABC_TM2"/>
    <property type="match status" value="1"/>
</dbReference>
<dbReference type="InterPro" id="IPR013525">
    <property type="entry name" value="ABC2_TM"/>
</dbReference>
<reference evidence="9" key="1">
    <citation type="submission" date="2023-07" db="EMBL/GenBank/DDBJ databases">
        <title>Novel species in the genus Lipingzhangella isolated from Sambhar Salt Lake.</title>
        <authorList>
            <person name="Jiya N."/>
            <person name="Kajale S."/>
            <person name="Sharma A."/>
        </authorList>
    </citation>
    <scope>NUCLEOTIDE SEQUENCE [LARGE SCALE GENOMIC DNA]</scope>
    <source>
        <strain evidence="9">LS1_29</strain>
    </source>
</reference>
<dbReference type="RefSeq" id="WP_310913807.1">
    <property type="nucleotide sequence ID" value="NZ_JAVLVT010000010.1"/>
</dbReference>
<dbReference type="PANTHER" id="PTHR43229">
    <property type="entry name" value="NODULATION PROTEIN J"/>
    <property type="match status" value="1"/>
</dbReference>
<keyword evidence="5" id="KW-0046">Antibiotic resistance</keyword>
<evidence type="ECO:0000256" key="2">
    <source>
        <dbReference type="ARBA" id="ARBA00022692"/>
    </source>
</evidence>
<evidence type="ECO:0000313" key="8">
    <source>
        <dbReference type="EMBL" id="MDS1272235.1"/>
    </source>
</evidence>
<evidence type="ECO:0000256" key="6">
    <source>
        <dbReference type="RuleBase" id="RU361157"/>
    </source>
</evidence>
<dbReference type="InterPro" id="IPR047817">
    <property type="entry name" value="ABC2_TM_bact-type"/>
</dbReference>
<evidence type="ECO:0000256" key="3">
    <source>
        <dbReference type="ARBA" id="ARBA00022989"/>
    </source>
</evidence>
<accession>A0ABU2HBP5</accession>
<feature type="transmembrane region" description="Helical" evidence="6">
    <location>
        <begin position="160"/>
        <end position="181"/>
    </location>
</feature>